<evidence type="ECO:0000313" key="4">
    <source>
        <dbReference type="Proteomes" id="UP001139293"/>
    </source>
</evidence>
<keyword evidence="2" id="KW-1133">Transmembrane helix</keyword>
<keyword evidence="2" id="KW-0812">Transmembrane</keyword>
<sequence length="166" mass="18280">MDSEKPVIPEKSATSNSSHDTQTSNSTAEAPTEKINMPKRLIALLIFLVVISISGLMAKQGVLFCILTLFMVLAIIGKQKAGLLMLRVYTSLQLAIASALPIVLQDPDNMVPSEPSSYAIGSFSMQLPDWFVFGVLIIISFVQVWIAFTPKVSRYFSRAINLNIMR</sequence>
<keyword evidence="4" id="KW-1185">Reference proteome</keyword>
<feature type="region of interest" description="Disordered" evidence="1">
    <location>
        <begin position="1"/>
        <end position="31"/>
    </location>
</feature>
<feature type="transmembrane region" description="Helical" evidence="2">
    <location>
        <begin position="130"/>
        <end position="148"/>
    </location>
</feature>
<proteinExistence type="predicted"/>
<comment type="caution">
    <text evidence="3">The sequence shown here is derived from an EMBL/GenBank/DDBJ whole genome shotgun (WGS) entry which is preliminary data.</text>
</comment>
<evidence type="ECO:0000256" key="1">
    <source>
        <dbReference type="SAM" id="MobiDB-lite"/>
    </source>
</evidence>
<accession>A0A9X1ZAU3</accession>
<protein>
    <submittedName>
        <fullName evidence="3">Uncharacterized protein</fullName>
    </submittedName>
</protein>
<evidence type="ECO:0000256" key="2">
    <source>
        <dbReference type="SAM" id="Phobius"/>
    </source>
</evidence>
<dbReference type="AlphaFoldDB" id="A0A9X1ZAU3"/>
<evidence type="ECO:0000313" key="3">
    <source>
        <dbReference type="EMBL" id="MCL1138834.1"/>
    </source>
</evidence>
<dbReference type="RefSeq" id="WP_248949957.1">
    <property type="nucleotide sequence ID" value="NZ_JAKILB010000005.1"/>
</dbReference>
<name>A0A9X1ZAU3_9GAMM</name>
<keyword evidence="2" id="KW-0472">Membrane</keyword>
<feature type="transmembrane region" description="Helical" evidence="2">
    <location>
        <begin position="86"/>
        <end position="104"/>
    </location>
</feature>
<dbReference type="Proteomes" id="UP001139293">
    <property type="component" value="Unassembled WGS sequence"/>
</dbReference>
<reference evidence="3" key="1">
    <citation type="submission" date="2022-01" db="EMBL/GenBank/DDBJ databases">
        <title>Whole genome-based taxonomy of the Shewanellaceae.</title>
        <authorList>
            <person name="Martin-Rodriguez A.J."/>
        </authorList>
    </citation>
    <scope>NUCLEOTIDE SEQUENCE</scope>
    <source>
        <strain evidence="3">KCTC 23973</strain>
    </source>
</reference>
<organism evidence="3 4">
    <name type="scientific">Shewanella pneumatophori</name>
    <dbReference type="NCBI Taxonomy" id="314092"/>
    <lineage>
        <taxon>Bacteria</taxon>
        <taxon>Pseudomonadati</taxon>
        <taxon>Pseudomonadota</taxon>
        <taxon>Gammaproteobacteria</taxon>
        <taxon>Alteromonadales</taxon>
        <taxon>Shewanellaceae</taxon>
        <taxon>Shewanella</taxon>
    </lineage>
</organism>
<dbReference type="EMBL" id="JAKILB010000005">
    <property type="protein sequence ID" value="MCL1138834.1"/>
    <property type="molecule type" value="Genomic_DNA"/>
</dbReference>
<feature type="transmembrane region" description="Helical" evidence="2">
    <location>
        <begin position="41"/>
        <end position="74"/>
    </location>
</feature>
<feature type="compositionally biased region" description="Polar residues" evidence="1">
    <location>
        <begin position="12"/>
        <end position="29"/>
    </location>
</feature>
<gene>
    <name evidence="3" type="ORF">L2740_09785</name>
</gene>